<dbReference type="AlphaFoldDB" id="A0A1V6TL17"/>
<feature type="domain" description="Heterokaryon incompatibility" evidence="1">
    <location>
        <begin position="98"/>
        <end position="294"/>
    </location>
</feature>
<reference evidence="3" key="1">
    <citation type="journal article" date="2017" name="Nat. Microbiol.">
        <title>Global analysis of biosynthetic gene clusters reveals vast potential of secondary metabolite production in Penicillium species.</title>
        <authorList>
            <person name="Nielsen J.C."/>
            <person name="Grijseels S."/>
            <person name="Prigent S."/>
            <person name="Ji B."/>
            <person name="Dainat J."/>
            <person name="Nielsen K.F."/>
            <person name="Frisvad J.C."/>
            <person name="Workman M."/>
            <person name="Nielsen J."/>
        </authorList>
    </citation>
    <scope>NUCLEOTIDE SEQUENCE [LARGE SCALE GENOMIC DNA]</scope>
    <source>
        <strain evidence="3">IBT 24891</strain>
    </source>
</reference>
<dbReference type="Proteomes" id="UP000191285">
    <property type="component" value="Unassembled WGS sequence"/>
</dbReference>
<dbReference type="EMBL" id="MLKD01000005">
    <property type="protein sequence ID" value="OQE26620.1"/>
    <property type="molecule type" value="Genomic_DNA"/>
</dbReference>
<proteinExistence type="predicted"/>
<accession>A0A1V6TL17</accession>
<organism evidence="2 3">
    <name type="scientific">Penicillium steckii</name>
    <dbReference type="NCBI Taxonomy" id="303698"/>
    <lineage>
        <taxon>Eukaryota</taxon>
        <taxon>Fungi</taxon>
        <taxon>Dikarya</taxon>
        <taxon>Ascomycota</taxon>
        <taxon>Pezizomycotina</taxon>
        <taxon>Eurotiomycetes</taxon>
        <taxon>Eurotiomycetidae</taxon>
        <taxon>Eurotiales</taxon>
        <taxon>Aspergillaceae</taxon>
        <taxon>Penicillium</taxon>
    </lineage>
</organism>
<dbReference type="InterPro" id="IPR010730">
    <property type="entry name" value="HET"/>
</dbReference>
<evidence type="ECO:0000313" key="3">
    <source>
        <dbReference type="Proteomes" id="UP000191285"/>
    </source>
</evidence>
<keyword evidence="3" id="KW-1185">Reference proteome</keyword>
<sequence length="901" mass="101857">MEMAETPDSNDDLTESNSLLPGLRAGFDKAKGLAKFTREAAQEVCTDWYTDAWLDDHFKHPKLHSSSCIRLLRILPGDFQSELHCFMRVVKPEDQTSYQALSYTWRKQRSNRETSASLLWSIFKSFKWKQLDGRRDLASSQAESKVRLTKIIFCDGQRVRVSANLNDALLKLRAIGTPDVEYWIDALCINQRDLAEKTSQVLMMGRIYNFASRVIVWLGSCKPEYNQGVIGLDAIAQLPAEKRPACPGLRAHDPYATDEDTTMELASIPLKNIADTAIDISSRHWFRRVWTLQEYLLSQNVIFFYGDSELDLDTMVTLFNWTFDVDDPSISQHGQRVSATRALSLGWAPHVQAIENVLLARPRIALGYRFSLREWIHIGRTRMAEHSRDYIISGLSLIDPNSLQIHSNLVQPELDRGNAQSSSSLIPNGLWHVLRADYTVTDSEFLVNLAACLLSTSGSTYFDLLSLAAHPPIGGTDGLPLHLRPNPSLENVPSWVPAMQYFEMFNINLADCKDKTKMGGRPFAAGLTGPSPIPRISRDGKALFLNAHTIDTIGEELLIEIFTEGKVEKLAHFLRRLAKMPLRYEWGLGTGFDAFARKLASSLLSPSGSESNVFQKRKGQTDDWNLLFSTSEARAPFWLQEVIDREVRIWVGTLREDIDAAPSEKRTKLKKQLNTLLSCYRYLCLQFPHIPWSENTHRGFQGLDEDLLAPRFVEGTEFYNRLIELGIAKLERFLKRFTGKGFVGGDHSWIKSYPVSANAQQYVEALDTRLPWSTVFQTGNGLLGMGPKWLEEGDKIMLVQGANVPYVFRSAEQHRQSLLASSEDLLSTRQETLQKLKMEGRLKNALSILNTGRSISELKSRIGKLQAPLERPNGWLLIGEAYVEGIMHGEILTRTGHDCFE</sequence>
<evidence type="ECO:0000313" key="2">
    <source>
        <dbReference type="EMBL" id="OQE26620.1"/>
    </source>
</evidence>
<gene>
    <name evidence="2" type="ORF">PENSTE_c005G04365</name>
</gene>
<dbReference type="Pfam" id="PF26639">
    <property type="entry name" value="Het-6_barrel"/>
    <property type="match status" value="1"/>
</dbReference>
<evidence type="ECO:0000259" key="1">
    <source>
        <dbReference type="Pfam" id="PF06985"/>
    </source>
</evidence>
<protein>
    <recommendedName>
        <fullName evidence="1">Heterokaryon incompatibility domain-containing protein</fullName>
    </recommendedName>
</protein>
<comment type="caution">
    <text evidence="2">The sequence shown here is derived from an EMBL/GenBank/DDBJ whole genome shotgun (WGS) entry which is preliminary data.</text>
</comment>
<dbReference type="PANTHER" id="PTHR24148:SF64">
    <property type="entry name" value="HETEROKARYON INCOMPATIBILITY DOMAIN-CONTAINING PROTEIN"/>
    <property type="match status" value="1"/>
</dbReference>
<dbReference type="InterPro" id="IPR052895">
    <property type="entry name" value="HetReg/Transcr_Mod"/>
</dbReference>
<name>A0A1V6TL17_9EURO</name>
<dbReference type="Pfam" id="PF06985">
    <property type="entry name" value="HET"/>
    <property type="match status" value="1"/>
</dbReference>
<dbReference type="OrthoDB" id="2157530at2759"/>
<dbReference type="PANTHER" id="PTHR24148">
    <property type="entry name" value="ANKYRIN REPEAT DOMAIN-CONTAINING PROTEIN 39 HOMOLOG-RELATED"/>
    <property type="match status" value="1"/>
</dbReference>